<gene>
    <name evidence="1" type="ORF">MRB53_002019</name>
</gene>
<evidence type="ECO:0000313" key="2">
    <source>
        <dbReference type="Proteomes" id="UP001234297"/>
    </source>
</evidence>
<protein>
    <submittedName>
        <fullName evidence="1">Uncharacterized protein</fullName>
    </submittedName>
</protein>
<dbReference type="Proteomes" id="UP001234297">
    <property type="component" value="Chromosome 1"/>
</dbReference>
<comment type="caution">
    <text evidence="1">The sequence shown here is derived from an EMBL/GenBank/DDBJ whole genome shotgun (WGS) entry which is preliminary data.</text>
</comment>
<organism evidence="1 2">
    <name type="scientific">Persea americana</name>
    <name type="common">Avocado</name>
    <dbReference type="NCBI Taxonomy" id="3435"/>
    <lineage>
        <taxon>Eukaryota</taxon>
        <taxon>Viridiplantae</taxon>
        <taxon>Streptophyta</taxon>
        <taxon>Embryophyta</taxon>
        <taxon>Tracheophyta</taxon>
        <taxon>Spermatophyta</taxon>
        <taxon>Magnoliopsida</taxon>
        <taxon>Magnoliidae</taxon>
        <taxon>Laurales</taxon>
        <taxon>Lauraceae</taxon>
        <taxon>Persea</taxon>
    </lineage>
</organism>
<accession>A0ACC2MU88</accession>
<reference evidence="1 2" key="1">
    <citation type="journal article" date="2022" name="Hortic Res">
        <title>A haplotype resolved chromosomal level avocado genome allows analysis of novel avocado genes.</title>
        <authorList>
            <person name="Nath O."/>
            <person name="Fletcher S.J."/>
            <person name="Hayward A."/>
            <person name="Shaw L.M."/>
            <person name="Masouleh A.K."/>
            <person name="Furtado A."/>
            <person name="Henry R.J."/>
            <person name="Mitter N."/>
        </authorList>
    </citation>
    <scope>NUCLEOTIDE SEQUENCE [LARGE SCALE GENOMIC DNA]</scope>
    <source>
        <strain evidence="2">cv. Hass</strain>
    </source>
</reference>
<name>A0ACC2MU88_PERAE</name>
<proteinExistence type="predicted"/>
<dbReference type="EMBL" id="CM056809">
    <property type="protein sequence ID" value="KAJ8648996.1"/>
    <property type="molecule type" value="Genomic_DNA"/>
</dbReference>
<keyword evidence="2" id="KW-1185">Reference proteome</keyword>
<sequence length="86" mass="9842">MASPSALNSGNRFALPMLLLFNFHLLFTLFSKKANTSIFTPCLESDKSKYQKKNGISDFWNWKKNFHLCISLTYPSCIEHAEFTGC</sequence>
<evidence type="ECO:0000313" key="1">
    <source>
        <dbReference type="EMBL" id="KAJ8648996.1"/>
    </source>
</evidence>